<organism evidence="3 4">
    <name type="scientific">Rhodovastum atsumiense</name>
    <dbReference type="NCBI Taxonomy" id="504468"/>
    <lineage>
        <taxon>Bacteria</taxon>
        <taxon>Pseudomonadati</taxon>
        <taxon>Pseudomonadota</taxon>
        <taxon>Alphaproteobacteria</taxon>
        <taxon>Acetobacterales</taxon>
        <taxon>Acetobacteraceae</taxon>
        <taxon>Rhodovastum</taxon>
    </lineage>
</organism>
<name>A0A5M6IJ28_9PROT</name>
<dbReference type="PANTHER" id="PTHR35004">
    <property type="entry name" value="TRANSPOSASE RV3428C-RELATED"/>
    <property type="match status" value="1"/>
</dbReference>
<keyword evidence="4" id="KW-1185">Reference proteome</keyword>
<feature type="region of interest" description="Disordered" evidence="1">
    <location>
        <begin position="175"/>
        <end position="194"/>
    </location>
</feature>
<evidence type="ECO:0000313" key="4">
    <source>
        <dbReference type="Proteomes" id="UP000325255"/>
    </source>
</evidence>
<protein>
    <submittedName>
        <fullName evidence="3">Transposase</fullName>
    </submittedName>
</protein>
<accession>A0A5M6IJ28</accession>
<reference evidence="3 4" key="1">
    <citation type="submission" date="2019-09" db="EMBL/GenBank/DDBJ databases">
        <title>Genome sequence of Rhodovastum atsumiense, a diverse member of the Acetobacteraceae family of non-sulfur purple photosynthetic bacteria.</title>
        <authorList>
            <person name="Meyer T."/>
            <person name="Kyndt J."/>
        </authorList>
    </citation>
    <scope>NUCLEOTIDE SEQUENCE [LARGE SCALE GENOMIC DNA]</scope>
    <source>
        <strain evidence="3 4">DSM 21279</strain>
    </source>
</reference>
<dbReference type="Pfam" id="PF22483">
    <property type="entry name" value="Mu-transpos_C_2"/>
    <property type="match status" value="1"/>
</dbReference>
<dbReference type="InterPro" id="IPR054353">
    <property type="entry name" value="IstA-like_C"/>
</dbReference>
<evidence type="ECO:0000259" key="2">
    <source>
        <dbReference type="Pfam" id="PF22483"/>
    </source>
</evidence>
<proteinExistence type="predicted"/>
<evidence type="ECO:0000256" key="1">
    <source>
        <dbReference type="SAM" id="MobiDB-lite"/>
    </source>
</evidence>
<dbReference type="EMBL" id="VWPK01000093">
    <property type="protein sequence ID" value="KAA5608276.1"/>
    <property type="molecule type" value="Genomic_DNA"/>
</dbReference>
<comment type="caution">
    <text evidence="3">The sequence shown here is derived from an EMBL/GenBank/DDBJ whole genome shotgun (WGS) entry which is preliminary data.</text>
</comment>
<sequence length="194" mass="21839">MKPLPAEPFVIGQWLVARVNVDYHIAVDDHFYSVPYRLVHERVDVFLTATAVTVFANTERVATHVRSFRRAHHTTLTEHMPPAHQAMARRTPEKLREDAAAVGIATATYVARLLEAREHPEQGMRACLGVLRLAKSYGRERLELACERALAAGALSSRYVEQLLKADQRQPFLQARSDDGLGQHANVRGPSYYN</sequence>
<evidence type="ECO:0000313" key="3">
    <source>
        <dbReference type="EMBL" id="KAA5608276.1"/>
    </source>
</evidence>
<dbReference type="PANTHER" id="PTHR35004:SF8">
    <property type="entry name" value="TRANSPOSASE RV3428C-RELATED"/>
    <property type="match status" value="1"/>
</dbReference>
<gene>
    <name evidence="3" type="ORF">F1189_29925</name>
</gene>
<dbReference type="Proteomes" id="UP000325255">
    <property type="component" value="Unassembled WGS sequence"/>
</dbReference>
<dbReference type="AlphaFoldDB" id="A0A5M6IJ28"/>
<feature type="domain" description="Transposase for insertion sequence element IS21-like C-terminal" evidence="2">
    <location>
        <begin position="4"/>
        <end position="75"/>
    </location>
</feature>